<dbReference type="PANTHER" id="PTHR36799">
    <property type="match status" value="1"/>
</dbReference>
<dbReference type="AlphaFoldDB" id="A0A7N0VEN4"/>
<dbReference type="Proteomes" id="UP000594263">
    <property type="component" value="Unplaced"/>
</dbReference>
<dbReference type="PANTHER" id="PTHR36799:SF2">
    <property type="entry name" value="PROTEIN CHLORORESPIRATORY REDUCTION 42, CHLOROPLASTIC"/>
    <property type="match status" value="1"/>
</dbReference>
<sequence>MALPMHSTICGPLRLLEKFTGSPAIKNQPQNRLAVCCGSSGDNPAEPAAAAATSSSSADAYLKAKGTNKLEIGSPIIVTEAPKWIKTATAMTSLRVNSGHINAGDVGRIMSRKPKDVWAVRFQIGTYLIDGKYFEALVLDDEEQPV</sequence>
<evidence type="ECO:0000313" key="1">
    <source>
        <dbReference type="EnsemblPlants" id="Kaladp0550s0041.1.v1.1"/>
    </source>
</evidence>
<dbReference type="Pfam" id="PF11347">
    <property type="entry name" value="CRR42-like"/>
    <property type="match status" value="1"/>
</dbReference>
<evidence type="ECO:0000313" key="2">
    <source>
        <dbReference type="Proteomes" id="UP000594263"/>
    </source>
</evidence>
<name>A0A7N0VEN4_KALFE</name>
<dbReference type="GO" id="GO:0010258">
    <property type="term" value="P:NADH dehydrogenase complex (plastoquinone) assembly"/>
    <property type="evidence" value="ECO:0007669"/>
    <property type="project" value="InterPro"/>
</dbReference>
<dbReference type="InterPro" id="IPR021495">
    <property type="entry name" value="CRR42-like"/>
</dbReference>
<keyword evidence="2" id="KW-1185">Reference proteome</keyword>
<reference evidence="1" key="1">
    <citation type="submission" date="2021-01" db="UniProtKB">
        <authorList>
            <consortium name="EnsemblPlants"/>
        </authorList>
    </citation>
    <scope>IDENTIFICATION</scope>
</reference>
<protein>
    <recommendedName>
        <fullName evidence="3">Chlororespiratory reduction 42</fullName>
    </recommendedName>
</protein>
<accession>A0A7N0VEN4</accession>
<evidence type="ECO:0008006" key="3">
    <source>
        <dbReference type="Google" id="ProtNLM"/>
    </source>
</evidence>
<proteinExistence type="predicted"/>
<dbReference type="EnsemblPlants" id="Kaladp0550s0041.1.v1.1">
    <property type="protein sequence ID" value="Kaladp0550s0041.1.v1.1"/>
    <property type="gene ID" value="Kaladp0550s0041.v1.1"/>
</dbReference>
<dbReference type="Gramene" id="Kaladp0550s0041.1.v1.1">
    <property type="protein sequence ID" value="Kaladp0550s0041.1.v1.1"/>
    <property type="gene ID" value="Kaladp0550s0041.v1.1"/>
</dbReference>
<organism evidence="1 2">
    <name type="scientific">Kalanchoe fedtschenkoi</name>
    <name type="common">Lavender scallops</name>
    <name type="synonym">South American air plant</name>
    <dbReference type="NCBI Taxonomy" id="63787"/>
    <lineage>
        <taxon>Eukaryota</taxon>
        <taxon>Viridiplantae</taxon>
        <taxon>Streptophyta</taxon>
        <taxon>Embryophyta</taxon>
        <taxon>Tracheophyta</taxon>
        <taxon>Spermatophyta</taxon>
        <taxon>Magnoliopsida</taxon>
        <taxon>eudicotyledons</taxon>
        <taxon>Gunneridae</taxon>
        <taxon>Pentapetalae</taxon>
        <taxon>Saxifragales</taxon>
        <taxon>Crassulaceae</taxon>
        <taxon>Kalanchoe</taxon>
    </lineage>
</organism>